<proteinExistence type="predicted"/>
<dbReference type="PANTHER" id="PTHR36114:SF1">
    <property type="entry name" value="16.7 KDA PROTEIN IN WHIE LOCUS"/>
    <property type="match status" value="1"/>
</dbReference>
<accession>A0ABP8HUZ4</accession>
<feature type="domain" description="Cupin type-2" evidence="1">
    <location>
        <begin position="42"/>
        <end position="97"/>
    </location>
</feature>
<dbReference type="Gene3D" id="2.60.120.10">
    <property type="entry name" value="Jelly Rolls"/>
    <property type="match status" value="1"/>
</dbReference>
<organism evidence="2 3">
    <name type="scientific">Flaviaesturariibacter amylovorans</name>
    <dbReference type="NCBI Taxonomy" id="1084520"/>
    <lineage>
        <taxon>Bacteria</taxon>
        <taxon>Pseudomonadati</taxon>
        <taxon>Bacteroidota</taxon>
        <taxon>Chitinophagia</taxon>
        <taxon>Chitinophagales</taxon>
        <taxon>Chitinophagaceae</taxon>
        <taxon>Flaviaestuariibacter</taxon>
    </lineage>
</organism>
<dbReference type="InterPro" id="IPR014710">
    <property type="entry name" value="RmlC-like_jellyroll"/>
</dbReference>
<dbReference type="InterPro" id="IPR013096">
    <property type="entry name" value="Cupin_2"/>
</dbReference>
<dbReference type="Pfam" id="PF07883">
    <property type="entry name" value="Cupin_2"/>
    <property type="match status" value="1"/>
</dbReference>
<dbReference type="RefSeq" id="WP_345258464.1">
    <property type="nucleotide sequence ID" value="NZ_BAABGY010000020.1"/>
</dbReference>
<dbReference type="InterPro" id="IPR052044">
    <property type="entry name" value="PKS_Associated_Protein"/>
</dbReference>
<reference evidence="3" key="1">
    <citation type="journal article" date="2019" name="Int. J. Syst. Evol. Microbiol.">
        <title>The Global Catalogue of Microorganisms (GCM) 10K type strain sequencing project: providing services to taxonomists for standard genome sequencing and annotation.</title>
        <authorList>
            <consortium name="The Broad Institute Genomics Platform"/>
            <consortium name="The Broad Institute Genome Sequencing Center for Infectious Disease"/>
            <person name="Wu L."/>
            <person name="Ma J."/>
        </authorList>
    </citation>
    <scope>NUCLEOTIDE SEQUENCE [LARGE SCALE GENOMIC DNA]</scope>
    <source>
        <strain evidence="3">JCM 17919</strain>
    </source>
</reference>
<dbReference type="SUPFAM" id="SSF51182">
    <property type="entry name" value="RmlC-like cupins"/>
    <property type="match status" value="1"/>
</dbReference>
<comment type="caution">
    <text evidence="2">The sequence shown here is derived from an EMBL/GenBank/DDBJ whole genome shotgun (WGS) entry which is preliminary data.</text>
</comment>
<sequence>MTGPGPDKINLAEKLARFGDHWHPRLVGALNGQHVKLVKLKGEFVWHQHEHEDELFLVIAGSFRMEFRDRSVELNAGELLIVPRGVEHRPVADNECSVLLFEPAGTLNTGDAESVLTRNELEWI</sequence>
<dbReference type="InterPro" id="IPR011051">
    <property type="entry name" value="RmlC_Cupin_sf"/>
</dbReference>
<dbReference type="Proteomes" id="UP001501725">
    <property type="component" value="Unassembled WGS sequence"/>
</dbReference>
<dbReference type="CDD" id="cd02226">
    <property type="entry name" value="cupin_YdbB-like"/>
    <property type="match status" value="1"/>
</dbReference>
<protein>
    <submittedName>
        <fullName evidence="2">Cupin domain-containing protein</fullName>
    </submittedName>
</protein>
<name>A0ABP8HUZ4_9BACT</name>
<dbReference type="PANTHER" id="PTHR36114">
    <property type="entry name" value="16.7 KDA PROTEIN IN WHIE LOCUS"/>
    <property type="match status" value="1"/>
</dbReference>
<keyword evidence="3" id="KW-1185">Reference proteome</keyword>
<evidence type="ECO:0000259" key="1">
    <source>
        <dbReference type="Pfam" id="PF07883"/>
    </source>
</evidence>
<evidence type="ECO:0000313" key="3">
    <source>
        <dbReference type="Proteomes" id="UP001501725"/>
    </source>
</evidence>
<dbReference type="EMBL" id="BAABGY010000020">
    <property type="protein sequence ID" value="GAA4344916.1"/>
    <property type="molecule type" value="Genomic_DNA"/>
</dbReference>
<evidence type="ECO:0000313" key="2">
    <source>
        <dbReference type="EMBL" id="GAA4344916.1"/>
    </source>
</evidence>
<gene>
    <name evidence="2" type="ORF">GCM10023184_46630</name>
</gene>